<dbReference type="SMART" id="SM00408">
    <property type="entry name" value="IGc2"/>
    <property type="match status" value="1"/>
</dbReference>
<evidence type="ECO:0000259" key="1">
    <source>
        <dbReference type="PROSITE" id="PS50835"/>
    </source>
</evidence>
<dbReference type="Ensembl" id="ENSTRUT00000064096.1">
    <property type="protein sequence ID" value="ENSTRUP00000062977.1"/>
    <property type="gene ID" value="ENSTRUG00000032874.1"/>
</dbReference>
<dbReference type="Pfam" id="PF07679">
    <property type="entry name" value="I-set"/>
    <property type="match status" value="1"/>
</dbReference>
<dbReference type="GeneTree" id="ENSGT00980000199321"/>
<dbReference type="PROSITE" id="PS50835">
    <property type="entry name" value="IG_LIKE"/>
    <property type="match status" value="1"/>
</dbReference>
<keyword evidence="3" id="KW-1185">Reference proteome</keyword>
<accession>A0A674MNC7</accession>
<dbReference type="AlphaFoldDB" id="A0A674MNC7"/>
<dbReference type="PANTHER" id="PTHR47633">
    <property type="entry name" value="IMMUNOGLOBULIN"/>
    <property type="match status" value="1"/>
</dbReference>
<dbReference type="Proteomes" id="UP000005226">
    <property type="component" value="Chromosome 1"/>
</dbReference>
<proteinExistence type="predicted"/>
<evidence type="ECO:0000313" key="2">
    <source>
        <dbReference type="Ensembl" id="ENSTRUP00000062977.1"/>
    </source>
</evidence>
<dbReference type="SUPFAM" id="SSF48726">
    <property type="entry name" value="Immunoglobulin"/>
    <property type="match status" value="2"/>
</dbReference>
<dbReference type="InterPro" id="IPR036179">
    <property type="entry name" value="Ig-like_dom_sf"/>
</dbReference>
<dbReference type="InterPro" id="IPR013098">
    <property type="entry name" value="Ig_I-set"/>
</dbReference>
<dbReference type="InterPro" id="IPR007110">
    <property type="entry name" value="Ig-like_dom"/>
</dbReference>
<organism evidence="2 3">
    <name type="scientific">Takifugu rubripes</name>
    <name type="common">Japanese pufferfish</name>
    <name type="synonym">Fugu rubripes</name>
    <dbReference type="NCBI Taxonomy" id="31033"/>
    <lineage>
        <taxon>Eukaryota</taxon>
        <taxon>Metazoa</taxon>
        <taxon>Chordata</taxon>
        <taxon>Craniata</taxon>
        <taxon>Vertebrata</taxon>
        <taxon>Euteleostomi</taxon>
        <taxon>Actinopterygii</taxon>
        <taxon>Neopterygii</taxon>
        <taxon>Teleostei</taxon>
        <taxon>Neoteleostei</taxon>
        <taxon>Acanthomorphata</taxon>
        <taxon>Eupercaria</taxon>
        <taxon>Tetraodontiformes</taxon>
        <taxon>Tetradontoidea</taxon>
        <taxon>Tetraodontidae</taxon>
        <taxon>Takifugu</taxon>
    </lineage>
</organism>
<reference evidence="2" key="2">
    <citation type="submission" date="2025-08" db="UniProtKB">
        <authorList>
            <consortium name="Ensembl"/>
        </authorList>
    </citation>
    <scope>IDENTIFICATION</scope>
</reference>
<dbReference type="FunFam" id="2.60.40.10:FF:000022">
    <property type="entry name" value="Cardiac titin"/>
    <property type="match status" value="1"/>
</dbReference>
<evidence type="ECO:0000313" key="3">
    <source>
        <dbReference type="Proteomes" id="UP000005226"/>
    </source>
</evidence>
<reference evidence="2 3" key="1">
    <citation type="journal article" date="2011" name="Genome Biol. Evol.">
        <title>Integration of the genetic map and genome assembly of fugu facilitates insights into distinct features of genome evolution in teleosts and mammals.</title>
        <authorList>
            <person name="Kai W."/>
            <person name="Kikuchi K."/>
            <person name="Tohari S."/>
            <person name="Chew A.K."/>
            <person name="Tay A."/>
            <person name="Fujiwara A."/>
            <person name="Hosoya S."/>
            <person name="Suetake H."/>
            <person name="Naruse K."/>
            <person name="Brenner S."/>
            <person name="Suzuki Y."/>
            <person name="Venkatesh B."/>
        </authorList>
    </citation>
    <scope>NUCLEOTIDE SEQUENCE [LARGE SCALE GENOMIC DNA]</scope>
</reference>
<reference evidence="2" key="3">
    <citation type="submission" date="2025-09" db="UniProtKB">
        <authorList>
            <consortium name="Ensembl"/>
        </authorList>
    </citation>
    <scope>IDENTIFICATION</scope>
</reference>
<protein>
    <recommendedName>
        <fullName evidence="1">Ig-like domain-containing protein</fullName>
    </recommendedName>
</protein>
<name>A0A674MNC7_TAKRU</name>
<dbReference type="Gene3D" id="2.60.40.10">
    <property type="entry name" value="Immunoglobulins"/>
    <property type="match status" value="2"/>
</dbReference>
<dbReference type="InterPro" id="IPR003598">
    <property type="entry name" value="Ig_sub2"/>
</dbReference>
<sequence>MFVRQRMKLGRLQHLQDSLWSQEINVGSSAKFELCGTPELVTKWFKDGIELASGNKYKISFSRMISCLNVLSTEKLDSGEYTFEIMNECKVSGSPPFTISWYHNGEEIHSGPNYEISFSSNSCTLRVPTLKLSDSGVYKCKAINEAGTSETTASLDVKGLHRQ</sequence>
<dbReference type="InterPro" id="IPR013783">
    <property type="entry name" value="Ig-like_fold"/>
</dbReference>
<dbReference type="CDD" id="cd00096">
    <property type="entry name" value="Ig"/>
    <property type="match status" value="2"/>
</dbReference>
<feature type="domain" description="Ig-like" evidence="1">
    <location>
        <begin position="38"/>
        <end position="156"/>
    </location>
</feature>
<dbReference type="OMA" id="GHRYKVQ"/>